<accession>A0A5E7F5T9</accession>
<dbReference type="EMBL" id="CABVIB010000039">
    <property type="protein sequence ID" value="VVO34142.1"/>
    <property type="molecule type" value="Genomic_DNA"/>
</dbReference>
<evidence type="ECO:0000313" key="4">
    <source>
        <dbReference type="Proteomes" id="UP000326018"/>
    </source>
</evidence>
<name>A0A5E7F5T9_PSEFL</name>
<proteinExistence type="predicted"/>
<evidence type="ECO:0000313" key="3">
    <source>
        <dbReference type="EMBL" id="VVO34142.1"/>
    </source>
</evidence>
<dbReference type="AlphaFoldDB" id="A0A5E7F5T9"/>
<feature type="transmembrane region" description="Helical" evidence="2">
    <location>
        <begin position="165"/>
        <end position="183"/>
    </location>
</feature>
<gene>
    <name evidence="3" type="ORF">PS712_05258</name>
</gene>
<feature type="transmembrane region" description="Helical" evidence="2">
    <location>
        <begin position="263"/>
        <end position="281"/>
    </location>
</feature>
<evidence type="ECO:0000256" key="2">
    <source>
        <dbReference type="SAM" id="Phobius"/>
    </source>
</evidence>
<feature type="transmembrane region" description="Helical" evidence="2">
    <location>
        <begin position="137"/>
        <end position="159"/>
    </location>
</feature>
<feature type="transmembrane region" description="Helical" evidence="2">
    <location>
        <begin position="230"/>
        <end position="256"/>
    </location>
</feature>
<dbReference type="Proteomes" id="UP000326018">
    <property type="component" value="Unassembled WGS sequence"/>
</dbReference>
<evidence type="ECO:0000256" key="1">
    <source>
        <dbReference type="SAM" id="MobiDB-lite"/>
    </source>
</evidence>
<feature type="region of interest" description="Disordered" evidence="1">
    <location>
        <begin position="1"/>
        <end position="20"/>
    </location>
</feature>
<sequence length="372" mass="41113">MELEPVDVTHGETKVEPTTQPSRHRYAQLSQGLLWLNERAWPLGGSVLLIAGIYLFQYIQVEKIPLSITSSAVVAALPAMFAMLVFVIAMLGALIVMPAFILFHRLNDAGERLSDHLSFDRGKSALTPLHRRLILHWLYGVLLLGLFVWLIGALASYGYNSGGWILGQVVLGIATLLGHAWIITRVWKTRVSLEFWFACVMSALIQWVAILNVTVVVARSVSEYVEDVWLFIPFMFLELVLLWLIQLGGAYFVVVVRRHEHPVAHSALVAMVVIFVVGLIPQTSAKLAGVTLQLPSSGARNCTVMTWAPSTQLLDAIKDPGNPGSSIRLRLLAEADGMYIVRPWRAEAKAVQFVPRSSVTGIDECAPEPQES</sequence>
<organism evidence="3 4">
    <name type="scientific">Pseudomonas fluorescens</name>
    <dbReference type="NCBI Taxonomy" id="294"/>
    <lineage>
        <taxon>Bacteria</taxon>
        <taxon>Pseudomonadati</taxon>
        <taxon>Pseudomonadota</taxon>
        <taxon>Gammaproteobacteria</taxon>
        <taxon>Pseudomonadales</taxon>
        <taxon>Pseudomonadaceae</taxon>
        <taxon>Pseudomonas</taxon>
    </lineage>
</organism>
<feature type="transmembrane region" description="Helical" evidence="2">
    <location>
        <begin position="79"/>
        <end position="103"/>
    </location>
</feature>
<dbReference type="RefSeq" id="WP_191630561.1">
    <property type="nucleotide sequence ID" value="NZ_CABVIB010000039.1"/>
</dbReference>
<feature type="transmembrane region" description="Helical" evidence="2">
    <location>
        <begin position="195"/>
        <end position="218"/>
    </location>
</feature>
<protein>
    <submittedName>
        <fullName evidence="3">Uncharacterized protein</fullName>
    </submittedName>
</protein>
<reference evidence="3 4" key="1">
    <citation type="submission" date="2019-09" db="EMBL/GenBank/DDBJ databases">
        <authorList>
            <person name="Chandra G."/>
            <person name="Truman W A."/>
        </authorList>
    </citation>
    <scope>NUCLEOTIDE SEQUENCE [LARGE SCALE GENOMIC DNA]</scope>
    <source>
        <strain evidence="3">PS712</strain>
    </source>
</reference>
<feature type="transmembrane region" description="Helical" evidence="2">
    <location>
        <begin position="40"/>
        <end position="59"/>
    </location>
</feature>
<keyword evidence="2" id="KW-1133">Transmembrane helix</keyword>
<keyword evidence="2" id="KW-0472">Membrane</keyword>
<keyword evidence="2" id="KW-0812">Transmembrane</keyword>